<accession>A0ABS4DH81</accession>
<evidence type="ECO:0008006" key="4">
    <source>
        <dbReference type="Google" id="ProtNLM"/>
    </source>
</evidence>
<feature type="region of interest" description="Disordered" evidence="1">
    <location>
        <begin position="1"/>
        <end position="21"/>
    </location>
</feature>
<name>A0ABS4DH81_9CHLR</name>
<evidence type="ECO:0000313" key="3">
    <source>
        <dbReference type="Proteomes" id="UP001193081"/>
    </source>
</evidence>
<reference evidence="2 3" key="1">
    <citation type="submission" date="2021-03" db="EMBL/GenBank/DDBJ databases">
        <authorList>
            <person name="Grouzdev D.S."/>
        </authorList>
    </citation>
    <scope>NUCLEOTIDE SEQUENCE [LARGE SCALE GENOMIC DNA]</scope>
    <source>
        <strain evidence="2 3">M50-1</strain>
    </source>
</reference>
<keyword evidence="3" id="KW-1185">Reference proteome</keyword>
<dbReference type="RefSeq" id="WP_135481884.1">
    <property type="nucleotide sequence ID" value="NZ_SIJK02000095.1"/>
</dbReference>
<dbReference type="Proteomes" id="UP001193081">
    <property type="component" value="Unassembled WGS sequence"/>
</dbReference>
<proteinExistence type="predicted"/>
<dbReference type="EMBL" id="SIJK02000095">
    <property type="protein sequence ID" value="MBP1468785.1"/>
    <property type="molecule type" value="Genomic_DNA"/>
</dbReference>
<evidence type="ECO:0000256" key="1">
    <source>
        <dbReference type="SAM" id="MobiDB-lite"/>
    </source>
</evidence>
<protein>
    <recommendedName>
        <fullName evidence="4">Transposase</fullName>
    </recommendedName>
</protein>
<comment type="caution">
    <text evidence="2">The sequence shown here is derived from an EMBL/GenBank/DDBJ whole genome shotgun (WGS) entry which is preliminary data.</text>
</comment>
<sequence length="239" mass="27553">MSRTLHRQERAKRANERAQRRRDLLAQAEQVRTDLARTARDCAMFAFGPGDEPRAERLDAHLARLEAAHAALRLAHIVLTEDNPAHLDTLPDELQAALGRWKRASEGWWEARLIWRLRLQITVDPTTNRLSLTLVLRPFGPYYYRHWRQEGTQHTQYLGRKRPDDYPEDQEVLELPPPEPVAPGSALGQEAIALAERLAVRYNTTEDIAQRQRVLRVLRAAGRRVERRVQQQPSGTSCK</sequence>
<evidence type="ECO:0000313" key="2">
    <source>
        <dbReference type="EMBL" id="MBP1468785.1"/>
    </source>
</evidence>
<organism evidence="2 3">
    <name type="scientific">Candidatus Chloroploca mongolica</name>
    <dbReference type="NCBI Taxonomy" id="2528176"/>
    <lineage>
        <taxon>Bacteria</taxon>
        <taxon>Bacillati</taxon>
        <taxon>Chloroflexota</taxon>
        <taxon>Chloroflexia</taxon>
        <taxon>Chloroflexales</taxon>
        <taxon>Chloroflexineae</taxon>
        <taxon>Oscillochloridaceae</taxon>
        <taxon>Candidatus Chloroploca</taxon>
    </lineage>
</organism>
<gene>
    <name evidence="2" type="ORF">EYB53_023950</name>
</gene>